<dbReference type="Proteomes" id="UP000829398">
    <property type="component" value="Chromosome 7"/>
</dbReference>
<keyword evidence="2" id="KW-1185">Reference proteome</keyword>
<accession>A0ACB8J3F8</accession>
<organism evidence="1 2">
    <name type="scientific">Citrus sinensis</name>
    <name type="common">Sweet orange</name>
    <name type="synonym">Citrus aurantium var. sinensis</name>
    <dbReference type="NCBI Taxonomy" id="2711"/>
    <lineage>
        <taxon>Eukaryota</taxon>
        <taxon>Viridiplantae</taxon>
        <taxon>Streptophyta</taxon>
        <taxon>Embryophyta</taxon>
        <taxon>Tracheophyta</taxon>
        <taxon>Spermatophyta</taxon>
        <taxon>Magnoliopsida</taxon>
        <taxon>eudicotyledons</taxon>
        <taxon>Gunneridae</taxon>
        <taxon>Pentapetalae</taxon>
        <taxon>rosids</taxon>
        <taxon>malvids</taxon>
        <taxon>Sapindales</taxon>
        <taxon>Rutaceae</taxon>
        <taxon>Aurantioideae</taxon>
        <taxon>Citrus</taxon>
    </lineage>
</organism>
<comment type="caution">
    <text evidence="1">The sequence shown here is derived from an EMBL/GenBank/DDBJ whole genome shotgun (WGS) entry which is preliminary data.</text>
</comment>
<sequence>MQRGSETEKTHGFVAKVVEGASETQEKILLDDCCGSCDDVKIGDNEVLKEVEMERVVEEHFGEFGGGESESNAKFGTGLTKDEVSVARSEEIEFLESKCEARKIQKDDGSKCSTFDCKETLMDKNNFFESEKMAKIEAESTKTVTRMTESEETEVSKSNCDNKVDEANKNQEDGGESSIFNCKQILVYRSNFFESENIAAVKSESAITEVGMARSEEIEVLESNCDNEIGERNRDEEDDVKVVSFDEDDDWEGIERTELERLFGAAVAFVGNKCNAGRISSIGSDVKMQLYGLHKIATVGPCREPQPMALKVSARANWNAWKQLGNMTPEIAMEQYVTILSRSIPGCIQDGIGGDIKPVSADAEACGELVCDLKAYQVAQLGAVDKSLSLFSRNVDELVRDPEVPGFSECMSEKTPEHDEYNLIKLHISDVKSSDISNVASENWLIQAKQMQFIPITSIKVALQTSLSFSAIKDVEFKAWKHQSVKYAILLVDLLVVFANKGLTACSMAIAKCFCSF</sequence>
<evidence type="ECO:0000313" key="2">
    <source>
        <dbReference type="Proteomes" id="UP000829398"/>
    </source>
</evidence>
<gene>
    <name evidence="1" type="ORF">KPL71_019982</name>
</gene>
<protein>
    <submittedName>
        <fullName evidence="1">Acyl-CoA-binding domain-containing protein 3</fullName>
    </submittedName>
</protein>
<dbReference type="EMBL" id="CM039176">
    <property type="protein sequence ID" value="KAH9712246.1"/>
    <property type="molecule type" value="Genomic_DNA"/>
</dbReference>
<proteinExistence type="predicted"/>
<reference evidence="2" key="1">
    <citation type="journal article" date="2023" name="Hortic. Res.">
        <title>A chromosome-level phased genome enabling allele-level studies in sweet orange: a case study on citrus Huanglongbing tolerance.</title>
        <authorList>
            <person name="Wu B."/>
            <person name="Yu Q."/>
            <person name="Deng Z."/>
            <person name="Duan Y."/>
            <person name="Luo F."/>
            <person name="Gmitter F. Jr."/>
        </authorList>
    </citation>
    <scope>NUCLEOTIDE SEQUENCE [LARGE SCALE GENOMIC DNA]</scope>
    <source>
        <strain evidence="2">cv. Valencia</strain>
    </source>
</reference>
<name>A0ACB8J3F8_CITSI</name>
<evidence type="ECO:0000313" key="1">
    <source>
        <dbReference type="EMBL" id="KAH9712246.1"/>
    </source>
</evidence>